<gene>
    <name evidence="2" type="ORF">PF010_g14272</name>
    <name evidence="1" type="ORF">PF011_g14098</name>
</gene>
<dbReference type="Proteomes" id="UP000488956">
    <property type="component" value="Unassembled WGS sequence"/>
</dbReference>
<organism evidence="1 3">
    <name type="scientific">Phytophthora fragariae</name>
    <dbReference type="NCBI Taxonomy" id="53985"/>
    <lineage>
        <taxon>Eukaryota</taxon>
        <taxon>Sar</taxon>
        <taxon>Stramenopiles</taxon>
        <taxon>Oomycota</taxon>
        <taxon>Peronosporomycetes</taxon>
        <taxon>Peronosporales</taxon>
        <taxon>Peronosporaceae</taxon>
        <taxon>Phytophthora</taxon>
    </lineage>
</organism>
<name>A0A6A3K908_9STRA</name>
<evidence type="ECO:0000313" key="3">
    <source>
        <dbReference type="Proteomes" id="UP000460718"/>
    </source>
</evidence>
<accession>A0A6A3K908</accession>
<evidence type="ECO:0000313" key="1">
    <source>
        <dbReference type="EMBL" id="KAE9000614.1"/>
    </source>
</evidence>
<dbReference type="EMBL" id="QXFW01000899">
    <property type="protein sequence ID" value="KAE9000614.1"/>
    <property type="molecule type" value="Genomic_DNA"/>
</dbReference>
<dbReference type="AlphaFoldDB" id="A0A6A3K908"/>
<sequence>MACYARSHPATKVEMTPVQIVRPILNAETDSETRFWWQG</sequence>
<proteinExistence type="predicted"/>
<evidence type="ECO:0000313" key="2">
    <source>
        <dbReference type="EMBL" id="KAE9101990.1"/>
    </source>
</evidence>
<reference evidence="3 4" key="1">
    <citation type="submission" date="2018-09" db="EMBL/GenBank/DDBJ databases">
        <title>Genomic investigation of the strawberry pathogen Phytophthora fragariae indicates pathogenicity is determined by transcriptional variation in three key races.</title>
        <authorList>
            <person name="Adams T.M."/>
            <person name="Armitage A.D."/>
            <person name="Sobczyk M.K."/>
            <person name="Bates H.J."/>
            <person name="Dunwell J.M."/>
            <person name="Nellist C.F."/>
            <person name="Harrison R.J."/>
        </authorList>
    </citation>
    <scope>NUCLEOTIDE SEQUENCE [LARGE SCALE GENOMIC DNA]</scope>
    <source>
        <strain evidence="2 4">ONT-3</strain>
        <strain evidence="1 3">SCRP245</strain>
    </source>
</reference>
<comment type="caution">
    <text evidence="1">The sequence shown here is derived from an EMBL/GenBank/DDBJ whole genome shotgun (WGS) entry which is preliminary data.</text>
</comment>
<evidence type="ECO:0000313" key="4">
    <source>
        <dbReference type="Proteomes" id="UP000488956"/>
    </source>
</evidence>
<protein>
    <submittedName>
        <fullName evidence="1">Uncharacterized protein</fullName>
    </submittedName>
</protein>
<dbReference type="Proteomes" id="UP000460718">
    <property type="component" value="Unassembled WGS sequence"/>
</dbReference>
<dbReference type="EMBL" id="QXFX01000874">
    <property type="protein sequence ID" value="KAE9101990.1"/>
    <property type="molecule type" value="Genomic_DNA"/>
</dbReference>